<dbReference type="Pfam" id="PF01493">
    <property type="entry name" value="GXGXG"/>
    <property type="match status" value="1"/>
</dbReference>
<dbReference type="InterPro" id="IPR029055">
    <property type="entry name" value="Ntn_hydrolases_N"/>
</dbReference>
<evidence type="ECO:0000256" key="6">
    <source>
        <dbReference type="ARBA" id="ARBA00022643"/>
    </source>
</evidence>
<dbReference type="SUPFAM" id="SSF56235">
    <property type="entry name" value="N-terminal nucleophile aminohydrolases (Ntn hydrolases)"/>
    <property type="match status" value="1"/>
</dbReference>
<evidence type="ECO:0000256" key="7">
    <source>
        <dbReference type="ARBA" id="ARBA00022723"/>
    </source>
</evidence>
<organism evidence="16 17">
    <name type="scientific">Veillonella absiana</name>
    <dbReference type="NCBI Taxonomy" id="3079305"/>
    <lineage>
        <taxon>Bacteria</taxon>
        <taxon>Bacillati</taxon>
        <taxon>Bacillota</taxon>
        <taxon>Negativicutes</taxon>
        <taxon>Veillonellales</taxon>
        <taxon>Veillonellaceae</taxon>
        <taxon>Veillonella</taxon>
    </lineage>
</organism>
<proteinExistence type="inferred from homology"/>
<dbReference type="Proteomes" id="UP001272515">
    <property type="component" value="Unassembled WGS sequence"/>
</dbReference>
<evidence type="ECO:0000256" key="13">
    <source>
        <dbReference type="ARBA" id="ARBA00023291"/>
    </source>
</evidence>
<keyword evidence="5" id="KW-0285">Flavoprotein</keyword>
<keyword evidence="7" id="KW-0479">Metal-binding</keyword>
<dbReference type="RefSeq" id="WP_317329571.1">
    <property type="nucleotide sequence ID" value="NZ_JAWJZA010000005.1"/>
</dbReference>
<dbReference type="Pfam" id="PF00310">
    <property type="entry name" value="GATase_2"/>
    <property type="match status" value="1"/>
</dbReference>
<dbReference type="InterPro" id="IPR050711">
    <property type="entry name" value="ET-N_metabolism_enzyme"/>
</dbReference>
<accession>A0ABU3Z6U3</accession>
<dbReference type="InterPro" id="IPR013785">
    <property type="entry name" value="Aldolase_TIM"/>
</dbReference>
<evidence type="ECO:0000256" key="10">
    <source>
        <dbReference type="ARBA" id="ARBA00023004"/>
    </source>
</evidence>
<dbReference type="PANTHER" id="PTHR11938:SF133">
    <property type="entry name" value="GLUTAMATE SYNTHASE (NADH)"/>
    <property type="match status" value="1"/>
</dbReference>
<sequence>MGTDSVIEQQNQERVMMQANGLYDSQFEKDACGMGFVVNIKGKKSHDIIDDGLRILERLEHRGGAGADKDTGDGAGILVQIPHEFFKRECEVLGISLPPAGDYGVGMIFAHKYESLRNEQKRILEEVVREEGQVLLGWREVPVDSTAVGYEAAQIRPWLLQVIIGKGPEVTNNKEFERKLYMIRKVAEKRIIPLSKELSSDFYIASLSSKTIVYKGMLTPGQLRDFYLDLNDLDFTSALAMVHSRFSTNTFPSWARAHPNRFLVHNGEINTIRGNVNWINAREGKAESPLFPDIKKVFPVVDDTGSDSAMFDNTVEFLHMTGRSLPHAMMMMIPEPWERNTLMSQEKHDFYEFNSFMMEPWDGPAAMGFTDGTVIGGVLDRNGLRPARYYVTTDDRVIMASEVGVVDESAENVRAKGRLEPGKMLLIDTEEQRIISDEEIKQKIATELPYSEWVKEHVIHLSEIQQADESAVPKVEDLFTLQQAFGYTQEDLVRMVIPMAQEGKDPTGSMGADAPLAILSDKPQLLYTYFKQLFAQVTNPPIDAIREEMVTSTRVMLGNSGNLTDPNKVGTYAISMRTPILTNQELASIKQLDCRRMKTVTLPIFFDPSKGREGLQEALDELCAKAEEVARTDQNVIILSDRGVDAEHAPIPALLAVAAVHNHLIRKVLRTEVGLILESGEPREVHHFCTLLGYGVTAINPYLAFETVRDLQAHKRLGDLTPEQAEKNYIKAAVGGIMKVMSKMGISTVRSYHGAQIFEALGLNTDFIKKYFVNTPTRIGGIGLGGIAIESVQRHNRAFKENETVLEPGGFYGPVKNGEEHLFNPKSIDTLQKSLIENDYAKYKEYAKDIQENYHVTLRSLMEMNYPVGGGIPIEEVESVESIVKRFKAGAMSYGAISKEAHETIAIAMNRLGCSSNSGEGGEDINRFKPLPNGDSMNSEVKQIASGRFGVTANYLIHASELQIKCAQGAKPGEGGQLPGKKVYPDIARARHSTPGVELVSPPPHHDIYSIEDLAELIYDLKCVNRYARISVKLTSEAGVGTIAAGVAKAKADNILISGYDGGTGAAGRTSVKHAGIPWELGLSETHQTLMLNRLRDRIKLEVDSKLMTGFDVVVAAALGAEIFGFGTLPLVAVGCKMARVCHMNTCPYGVATQDEKLRARFTGKPEYVERLFLFIAREVQEIMARLGVRSVDELVGRVDLIRAKSQGDNYKLSRVDLKRILFRPYTDASIGHKHAIEQDHGLTHTLDMAKLLRMCRPAIEEQKQIRAKLAIDNTNRVVGTIVGSDIVRKYGESGLPENTVKLNFVGSAGQSFGAFIPKGMTLELEGDANDYLGKGLSGGIIIVYPPAKSIFEADENILIGNVAFYGATSGKAYINGMAGERFAVRNSGVTAVVEGVGDHGCEYMTGGEVLVLGKVGRNFAAGMSGGYAYVLDFDTRYCNTGLVETRDASATDLIRIKELIEQHVLHTNSKKGRHILDNWQTFNKRFTKVVPLAYEEMHNAIAQYEAQGLSKEDAQLAAFKDKYVK</sequence>
<comment type="cofactor">
    <cofactor evidence="1">
        <name>FMN</name>
        <dbReference type="ChEBI" id="CHEBI:58210"/>
    </cofactor>
</comment>
<protein>
    <submittedName>
        <fullName evidence="16">Glutamate synthase large subunit</fullName>
        <ecNumber evidence="16">1.4.1.13</ecNumber>
    </submittedName>
</protein>
<comment type="similarity">
    <text evidence="3">Belongs to the glutamate synthase family.</text>
</comment>
<evidence type="ECO:0000256" key="2">
    <source>
        <dbReference type="ARBA" id="ARBA00001927"/>
    </source>
</evidence>
<keyword evidence="10" id="KW-0408">Iron</keyword>
<dbReference type="InterPro" id="IPR017932">
    <property type="entry name" value="GATase_2_dom"/>
</dbReference>
<keyword evidence="9 16" id="KW-0560">Oxidoreductase</keyword>
<dbReference type="InterPro" id="IPR036485">
    <property type="entry name" value="Glu_synth_asu_C_sf"/>
</dbReference>
<dbReference type="Gene3D" id="2.160.20.60">
    <property type="entry name" value="Glutamate synthase, alpha subunit, C-terminal domain"/>
    <property type="match status" value="1"/>
</dbReference>
<evidence type="ECO:0000256" key="9">
    <source>
        <dbReference type="ARBA" id="ARBA00023002"/>
    </source>
</evidence>
<dbReference type="GO" id="GO:0004355">
    <property type="term" value="F:glutamate synthase (NADPH) activity"/>
    <property type="evidence" value="ECO:0007669"/>
    <property type="project" value="UniProtKB-EC"/>
</dbReference>
<comment type="cofactor">
    <cofactor evidence="2">
        <name>[3Fe-4S] cluster</name>
        <dbReference type="ChEBI" id="CHEBI:21137"/>
    </cofactor>
</comment>
<evidence type="ECO:0000313" key="16">
    <source>
        <dbReference type="EMBL" id="MDV5087640.1"/>
    </source>
</evidence>
<dbReference type="InterPro" id="IPR002489">
    <property type="entry name" value="Glu_synth_asu_C"/>
</dbReference>
<dbReference type="Pfam" id="PF01645">
    <property type="entry name" value="Glu_synthase"/>
    <property type="match status" value="1"/>
</dbReference>
<evidence type="ECO:0000256" key="3">
    <source>
        <dbReference type="ARBA" id="ARBA00009716"/>
    </source>
</evidence>
<dbReference type="CDD" id="cd02808">
    <property type="entry name" value="GltS_FMN"/>
    <property type="match status" value="1"/>
</dbReference>
<dbReference type="EMBL" id="JAWJZB010000002">
    <property type="protein sequence ID" value="MDV5087640.1"/>
    <property type="molecule type" value="Genomic_DNA"/>
</dbReference>
<dbReference type="EC" id="1.4.1.13" evidence="16"/>
<keyword evidence="11" id="KW-0411">Iron-sulfur</keyword>
<keyword evidence="6" id="KW-0288">FMN</keyword>
<dbReference type="SUPFAM" id="SSF51395">
    <property type="entry name" value="FMN-linked oxidoreductases"/>
    <property type="match status" value="1"/>
</dbReference>
<dbReference type="NCBIfam" id="NF008730">
    <property type="entry name" value="PRK11750.1"/>
    <property type="match status" value="1"/>
</dbReference>
<evidence type="ECO:0000256" key="14">
    <source>
        <dbReference type="ARBA" id="ARBA00029440"/>
    </source>
</evidence>
<dbReference type="PROSITE" id="PS51278">
    <property type="entry name" value="GATASE_TYPE_2"/>
    <property type="match status" value="1"/>
</dbReference>
<keyword evidence="13" id="KW-0003">3Fe-4S</keyword>
<comment type="caution">
    <text evidence="16">The sequence shown here is derived from an EMBL/GenBank/DDBJ whole genome shotgun (WGS) entry which is preliminary data.</text>
</comment>
<evidence type="ECO:0000259" key="15">
    <source>
        <dbReference type="PROSITE" id="PS51278"/>
    </source>
</evidence>
<dbReference type="PANTHER" id="PTHR11938">
    <property type="entry name" value="FAD NADPH DEHYDROGENASE/OXIDOREDUCTASE"/>
    <property type="match status" value="1"/>
</dbReference>
<gene>
    <name evidence="16" type="primary">gltB</name>
    <name evidence="16" type="ORF">RVY80_02085</name>
</gene>
<dbReference type="SUPFAM" id="SSF69336">
    <property type="entry name" value="Alpha subunit of glutamate synthase, C-terminal domain"/>
    <property type="match status" value="1"/>
</dbReference>
<dbReference type="InterPro" id="IPR002932">
    <property type="entry name" value="Glu_synthdom"/>
</dbReference>
<dbReference type="CDD" id="cd00713">
    <property type="entry name" value="GltS"/>
    <property type="match status" value="1"/>
</dbReference>
<keyword evidence="17" id="KW-1185">Reference proteome</keyword>
<comment type="pathway">
    <text evidence="14">Amino-acid biosynthesis.</text>
</comment>
<evidence type="ECO:0000256" key="11">
    <source>
        <dbReference type="ARBA" id="ARBA00023014"/>
    </source>
</evidence>
<keyword evidence="8" id="KW-0315">Glutamine amidotransferase</keyword>
<keyword evidence="12" id="KW-0314">Glutamate biosynthesis</keyword>
<evidence type="ECO:0000256" key="1">
    <source>
        <dbReference type="ARBA" id="ARBA00001917"/>
    </source>
</evidence>
<evidence type="ECO:0000256" key="8">
    <source>
        <dbReference type="ARBA" id="ARBA00022962"/>
    </source>
</evidence>
<dbReference type="Gene3D" id="3.60.20.10">
    <property type="entry name" value="Glutamine Phosphoribosylpyrophosphate, subunit 1, domain 1"/>
    <property type="match status" value="1"/>
</dbReference>
<dbReference type="Gene3D" id="3.20.20.70">
    <property type="entry name" value="Aldolase class I"/>
    <property type="match status" value="2"/>
</dbReference>
<name>A0ABU3Z6U3_9FIRM</name>
<dbReference type="InterPro" id="IPR006982">
    <property type="entry name" value="Glu_synth_centr_N"/>
</dbReference>
<evidence type="ECO:0000256" key="12">
    <source>
        <dbReference type="ARBA" id="ARBA00023164"/>
    </source>
</evidence>
<evidence type="ECO:0000313" key="17">
    <source>
        <dbReference type="Proteomes" id="UP001272515"/>
    </source>
</evidence>
<dbReference type="Pfam" id="PF04898">
    <property type="entry name" value="Glu_syn_central"/>
    <property type="match status" value="1"/>
</dbReference>
<reference evidence="16 17" key="1">
    <citation type="submission" date="2023-10" db="EMBL/GenBank/DDBJ databases">
        <title>Veillonella sp. nov., isolated from a pig farm feces dump.</title>
        <authorList>
            <person name="Chang Y.-H."/>
        </authorList>
    </citation>
    <scope>NUCLEOTIDE SEQUENCE [LARGE SCALE GENOMIC DNA]</scope>
    <source>
        <strain evidence="16 17">YH-vei2233</strain>
    </source>
</reference>
<feature type="domain" description="Glutamine amidotransferase type-2" evidence="15">
    <location>
        <begin position="32"/>
        <end position="430"/>
    </location>
</feature>
<evidence type="ECO:0000256" key="4">
    <source>
        <dbReference type="ARBA" id="ARBA00022605"/>
    </source>
</evidence>
<keyword evidence="4" id="KW-0028">Amino-acid biosynthesis</keyword>
<evidence type="ECO:0000256" key="5">
    <source>
        <dbReference type="ARBA" id="ARBA00022630"/>
    </source>
</evidence>
<dbReference type="CDD" id="cd00982">
    <property type="entry name" value="gltB_C"/>
    <property type="match status" value="1"/>
</dbReference>